<feature type="transmembrane region" description="Helical" evidence="1">
    <location>
        <begin position="56"/>
        <end position="76"/>
    </location>
</feature>
<accession>A0A5C6RVT3</accession>
<keyword evidence="1" id="KW-0812">Transmembrane</keyword>
<name>A0A5C6RVT3_9FLAO</name>
<dbReference type="Proteomes" id="UP000321721">
    <property type="component" value="Unassembled WGS sequence"/>
</dbReference>
<feature type="transmembrane region" description="Helical" evidence="1">
    <location>
        <begin position="124"/>
        <end position="143"/>
    </location>
</feature>
<keyword evidence="1" id="KW-0472">Membrane</keyword>
<sequence>MIQRIQSLLLVIVVLLSIVFSYIPLFEFTGGDATYLMSAYKTFLSENADEVIAKNMGVGVLQGLIMLVSIIVIFLYKKRQLQIKLLKLNILLITLQVVAIVMYSDVAKSIISLNPSDVMVGLKFGAAIPVLCLILVYVSLRFIKKDDELVRAADRLR</sequence>
<dbReference type="RefSeq" id="WP_147097492.1">
    <property type="nucleotide sequence ID" value="NZ_VOOS01000001.1"/>
</dbReference>
<evidence type="ECO:0000256" key="1">
    <source>
        <dbReference type="SAM" id="Phobius"/>
    </source>
</evidence>
<comment type="caution">
    <text evidence="2">The sequence shown here is derived from an EMBL/GenBank/DDBJ whole genome shotgun (WGS) entry which is preliminary data.</text>
</comment>
<dbReference type="InterPro" id="IPR025635">
    <property type="entry name" value="DUF4293"/>
</dbReference>
<feature type="transmembrane region" description="Helical" evidence="1">
    <location>
        <begin position="88"/>
        <end position="104"/>
    </location>
</feature>
<evidence type="ECO:0000313" key="3">
    <source>
        <dbReference type="Proteomes" id="UP000321721"/>
    </source>
</evidence>
<protein>
    <submittedName>
        <fullName evidence="2">DUF4293 family protein</fullName>
    </submittedName>
</protein>
<evidence type="ECO:0000313" key="2">
    <source>
        <dbReference type="EMBL" id="TXB66656.1"/>
    </source>
</evidence>
<keyword evidence="1" id="KW-1133">Transmembrane helix</keyword>
<gene>
    <name evidence="2" type="ORF">FRY74_00295</name>
</gene>
<dbReference type="EMBL" id="VOOS01000001">
    <property type="protein sequence ID" value="TXB66656.1"/>
    <property type="molecule type" value="Genomic_DNA"/>
</dbReference>
<dbReference type="OrthoDB" id="594989at2"/>
<proteinExistence type="predicted"/>
<reference evidence="2 3" key="1">
    <citation type="submission" date="2019-08" db="EMBL/GenBank/DDBJ databases">
        <title>Genome of Vicingus serpentipes NCIMB 15042.</title>
        <authorList>
            <person name="Bowman J.P."/>
        </authorList>
    </citation>
    <scope>NUCLEOTIDE SEQUENCE [LARGE SCALE GENOMIC DNA]</scope>
    <source>
        <strain evidence="2 3">NCIMB 15042</strain>
    </source>
</reference>
<organism evidence="2 3">
    <name type="scientific">Vicingus serpentipes</name>
    <dbReference type="NCBI Taxonomy" id="1926625"/>
    <lineage>
        <taxon>Bacteria</taxon>
        <taxon>Pseudomonadati</taxon>
        <taxon>Bacteroidota</taxon>
        <taxon>Flavobacteriia</taxon>
        <taxon>Flavobacteriales</taxon>
        <taxon>Vicingaceae</taxon>
        <taxon>Vicingus</taxon>
    </lineage>
</organism>
<dbReference type="Pfam" id="PF14126">
    <property type="entry name" value="DUF4293"/>
    <property type="match status" value="1"/>
</dbReference>
<feature type="transmembrane region" description="Helical" evidence="1">
    <location>
        <begin position="7"/>
        <end position="26"/>
    </location>
</feature>
<dbReference type="AlphaFoldDB" id="A0A5C6RVT3"/>
<keyword evidence="3" id="KW-1185">Reference proteome</keyword>